<evidence type="ECO:0000313" key="4">
    <source>
        <dbReference type="Proteomes" id="UP000323502"/>
    </source>
</evidence>
<dbReference type="InterPro" id="IPR029068">
    <property type="entry name" value="Glyas_Bleomycin-R_OHBP_Dase"/>
</dbReference>
<dbReference type="EMBL" id="WSUT01000001">
    <property type="protein sequence ID" value="MWC42168.1"/>
    <property type="molecule type" value="Genomic_DNA"/>
</dbReference>
<evidence type="ECO:0000313" key="2">
    <source>
        <dbReference type="EMBL" id="MWC42168.1"/>
    </source>
</evidence>
<dbReference type="EMBL" id="FNBI01000004">
    <property type="protein sequence ID" value="SDF54870.1"/>
    <property type="molecule type" value="Genomic_DNA"/>
</dbReference>
<feature type="domain" description="VOC" evidence="1">
    <location>
        <begin position="138"/>
        <end position="250"/>
    </location>
</feature>
<accession>A0A1G7M129</accession>
<dbReference type="InterPro" id="IPR004360">
    <property type="entry name" value="Glyas_Fos-R_dOase_dom"/>
</dbReference>
<dbReference type="GO" id="GO:0051213">
    <property type="term" value="F:dioxygenase activity"/>
    <property type="evidence" value="ECO:0007669"/>
    <property type="project" value="UniProtKB-KW"/>
</dbReference>
<evidence type="ECO:0000259" key="1">
    <source>
        <dbReference type="PROSITE" id="PS51819"/>
    </source>
</evidence>
<dbReference type="InterPro" id="IPR041581">
    <property type="entry name" value="Glyoxalase_6"/>
</dbReference>
<name>A0A1G7M129_9SPHN</name>
<evidence type="ECO:0000313" key="3">
    <source>
        <dbReference type="EMBL" id="SDF54870.1"/>
    </source>
</evidence>
<organism evidence="3 4">
    <name type="scientific">Sphingomonas carotinifaciens</name>
    <dbReference type="NCBI Taxonomy" id="1166323"/>
    <lineage>
        <taxon>Bacteria</taxon>
        <taxon>Pseudomonadati</taxon>
        <taxon>Pseudomonadota</taxon>
        <taxon>Alphaproteobacteria</taxon>
        <taxon>Sphingomonadales</taxon>
        <taxon>Sphingomonadaceae</taxon>
        <taxon>Sphingomonas</taxon>
    </lineage>
</organism>
<keyword evidence="4" id="KW-1185">Reference proteome</keyword>
<proteinExistence type="predicted"/>
<protein>
    <submittedName>
        <fullName evidence="3">Catechol 2,3-dioxygenase</fullName>
    </submittedName>
    <submittedName>
        <fullName evidence="2">Glyoxalase</fullName>
    </submittedName>
</protein>
<feature type="domain" description="VOC" evidence="1">
    <location>
        <begin position="8"/>
        <end position="122"/>
    </location>
</feature>
<dbReference type="PROSITE" id="PS51819">
    <property type="entry name" value="VOC"/>
    <property type="match status" value="2"/>
</dbReference>
<keyword evidence="3" id="KW-0560">Oxidoreductase</keyword>
<gene>
    <name evidence="2" type="ORF">GQR91_00630</name>
    <name evidence="3" type="ORF">SAMN05216557_10422</name>
</gene>
<evidence type="ECO:0000313" key="5">
    <source>
        <dbReference type="Proteomes" id="UP000436801"/>
    </source>
</evidence>
<sequence>MARFPVTALRSVDLVVADLDAAVDFHTRIWGLTLADRSAASAWLRATGDDPHVVALHAGTASAIRSMTLRIDPAADRDALLARALAAGARLIRPFAPADDHGGGTMAIIADGCDRTMRLVQHDDVVAPLAPAADRPERLAHININSDDVARDTAFFVDALGFALTDRSRMMAFVRTNDDHHSVVIADAPVNTLNHVAFQLPTWEGVMRAAGRMVDHRFPIGWGPGRHGPGDNVFTYFVDPAGFVIEYTAEVLQVDDSYRVGTPDDWTWPPGRTDHWGIAPPKTAECKAAQLAIPFVR</sequence>
<dbReference type="InterPro" id="IPR037523">
    <property type="entry name" value="VOC_core"/>
</dbReference>
<dbReference type="AlphaFoldDB" id="A0A1G7M129"/>
<dbReference type="Gene3D" id="3.10.180.10">
    <property type="entry name" value="2,3-Dihydroxybiphenyl 1,2-Dioxygenase, domain 1"/>
    <property type="match status" value="2"/>
</dbReference>
<dbReference type="Pfam" id="PF00903">
    <property type="entry name" value="Glyoxalase"/>
    <property type="match status" value="1"/>
</dbReference>
<dbReference type="Proteomes" id="UP000323502">
    <property type="component" value="Unassembled WGS sequence"/>
</dbReference>
<dbReference type="Proteomes" id="UP000436801">
    <property type="component" value="Unassembled WGS sequence"/>
</dbReference>
<dbReference type="OrthoDB" id="9803142at2"/>
<reference evidence="2 5" key="2">
    <citation type="submission" date="2019-12" db="EMBL/GenBank/DDBJ databases">
        <authorList>
            <person name="Zheng J."/>
        </authorList>
    </citation>
    <scope>NUCLEOTIDE SEQUENCE [LARGE SCALE GENOMIC DNA]</scope>
    <source>
        <strain evidence="2 5">DSM 27347</strain>
    </source>
</reference>
<reference evidence="3 4" key="1">
    <citation type="submission" date="2016-10" db="EMBL/GenBank/DDBJ databases">
        <authorList>
            <person name="Varghese N."/>
            <person name="Submissions S."/>
        </authorList>
    </citation>
    <scope>NUCLEOTIDE SEQUENCE [LARGE SCALE GENOMIC DNA]</scope>
    <source>
        <strain evidence="3 4">S7-754</strain>
    </source>
</reference>
<keyword evidence="3" id="KW-0223">Dioxygenase</keyword>
<dbReference type="SUPFAM" id="SSF54593">
    <property type="entry name" value="Glyoxalase/Bleomycin resistance protein/Dihydroxybiphenyl dioxygenase"/>
    <property type="match status" value="1"/>
</dbReference>
<dbReference type="Pfam" id="PF18029">
    <property type="entry name" value="Glyoxalase_6"/>
    <property type="match status" value="1"/>
</dbReference>